<evidence type="ECO:0000313" key="2">
    <source>
        <dbReference type="Proteomes" id="UP000192801"/>
    </source>
</evidence>
<comment type="caution">
    <text evidence="1">The sequence shown here is derived from an EMBL/GenBank/DDBJ whole genome shotgun (WGS) entry which is preliminary data.</text>
</comment>
<proteinExistence type="predicted"/>
<dbReference type="EMBL" id="MVHS01000001">
    <property type="protein sequence ID" value="ORA74157.1"/>
    <property type="molecule type" value="Genomic_DNA"/>
</dbReference>
<organism evidence="1 2">
    <name type="scientific">Mycolicibacterium insubricum</name>
    <dbReference type="NCBI Taxonomy" id="444597"/>
    <lineage>
        <taxon>Bacteria</taxon>
        <taxon>Bacillati</taxon>
        <taxon>Actinomycetota</taxon>
        <taxon>Actinomycetes</taxon>
        <taxon>Mycobacteriales</taxon>
        <taxon>Mycobacteriaceae</taxon>
        <taxon>Mycolicibacterium</taxon>
    </lineage>
</organism>
<dbReference type="AlphaFoldDB" id="A0A1X0DPA7"/>
<accession>A0A1X0DPA7</accession>
<gene>
    <name evidence="1" type="ORF">BST26_00050</name>
</gene>
<keyword evidence="2" id="KW-1185">Reference proteome</keyword>
<sequence length="203" mass="21469">MRGSPRQFVNVALWPFDSPQAADQWVQQAGDSDAWRFDAGQTALRFVNEYLGFTEVNQIVGVDERGDHAWVKVGQSVGNSTHTAANIHLQRVGSAVVAPWVVVGTEDNLLTLDSPVYGSTVAGQTISAGGKITGVDECIGVRILQQGRTLGEARCVMAGGSSSPWSNPVTISGVQTGPVTVVAWTGGHVERVETFAITGLHAN</sequence>
<reference evidence="1 2" key="1">
    <citation type="submission" date="2016-12" db="EMBL/GenBank/DDBJ databases">
        <title>The new phylogeny of genus Mycobacterium.</title>
        <authorList>
            <person name="Tortoli E."/>
            <person name="Trovato A."/>
            <person name="Cirillo D.M."/>
        </authorList>
    </citation>
    <scope>NUCLEOTIDE SEQUENCE [LARGE SCALE GENOMIC DNA]</scope>
    <source>
        <strain evidence="1 2">DSM 45130</strain>
    </source>
</reference>
<name>A0A1X0DPA7_9MYCO</name>
<protein>
    <submittedName>
        <fullName evidence="1">Uncharacterized protein</fullName>
    </submittedName>
</protein>
<dbReference type="Proteomes" id="UP000192801">
    <property type="component" value="Unassembled WGS sequence"/>
</dbReference>
<evidence type="ECO:0000313" key="1">
    <source>
        <dbReference type="EMBL" id="ORA74157.1"/>
    </source>
</evidence>